<dbReference type="GO" id="GO:0046873">
    <property type="term" value="F:metal ion transmembrane transporter activity"/>
    <property type="evidence" value="ECO:0007669"/>
    <property type="project" value="InterPro"/>
</dbReference>
<gene>
    <name evidence="7" type="ORF">N7515_005391</name>
</gene>
<protein>
    <submittedName>
        <fullName evidence="7">Uncharacterized protein</fullName>
    </submittedName>
</protein>
<dbReference type="Gene3D" id="1.20.58.340">
    <property type="entry name" value="Magnesium transport protein CorA, transmembrane region"/>
    <property type="match status" value="1"/>
</dbReference>
<proteinExistence type="predicted"/>
<dbReference type="Proteomes" id="UP001149079">
    <property type="component" value="Unassembled WGS sequence"/>
</dbReference>
<dbReference type="RefSeq" id="XP_056519731.1">
    <property type="nucleotide sequence ID" value="XM_056666135.1"/>
</dbReference>
<keyword evidence="4 6" id="KW-0472">Membrane</keyword>
<evidence type="ECO:0000256" key="1">
    <source>
        <dbReference type="ARBA" id="ARBA00004141"/>
    </source>
</evidence>
<reference evidence="7" key="2">
    <citation type="journal article" date="2023" name="IMA Fungus">
        <title>Comparative genomic study of the Penicillium genus elucidates a diverse pangenome and 15 lateral gene transfer events.</title>
        <authorList>
            <person name="Petersen C."/>
            <person name="Sorensen T."/>
            <person name="Nielsen M.R."/>
            <person name="Sondergaard T.E."/>
            <person name="Sorensen J.L."/>
            <person name="Fitzpatrick D.A."/>
            <person name="Frisvad J.C."/>
            <person name="Nielsen K.L."/>
        </authorList>
    </citation>
    <scope>NUCLEOTIDE SEQUENCE</scope>
    <source>
        <strain evidence="7">IBT 22155</strain>
    </source>
</reference>
<evidence type="ECO:0000313" key="7">
    <source>
        <dbReference type="EMBL" id="KAJ5129352.1"/>
    </source>
</evidence>
<dbReference type="GeneID" id="81405305"/>
<dbReference type="InterPro" id="IPR045863">
    <property type="entry name" value="CorA_TM1_TM2"/>
</dbReference>
<dbReference type="GO" id="GO:0016020">
    <property type="term" value="C:membrane"/>
    <property type="evidence" value="ECO:0007669"/>
    <property type="project" value="UniProtKB-SubCell"/>
</dbReference>
<keyword evidence="2 6" id="KW-0812">Transmembrane</keyword>
<feature type="transmembrane region" description="Helical" evidence="6">
    <location>
        <begin position="533"/>
        <end position="553"/>
    </location>
</feature>
<evidence type="ECO:0000256" key="6">
    <source>
        <dbReference type="SAM" id="Phobius"/>
    </source>
</evidence>
<evidence type="ECO:0000256" key="2">
    <source>
        <dbReference type="ARBA" id="ARBA00022692"/>
    </source>
</evidence>
<sequence length="589" mass="66672">MQHRKPALTPENYTRAIFSLSRRLSNTSAFPGNNYTDPREWMLQDRSLFKSTKLEDDAIRFASKSEHPHDLVVVYNSAQRKWDVQAYRQEQHAVFSADTSVPASDSGQIVFIRGSISPSWVSAIGSKYNIDPEFFRRHMDFLCASIHRHSYGFPSLPSTSNNIIRLCVSTLLHRDDFGGQDLQSQRSHHSAELRKYKMRQLGSTRVCCGDSLVREYSTICSSFSVVEQWISLCIAKTGKGWTVIAWMDQGRPLQESPPGPWTSHFESQATPLPVLQHHPKMAFRTTHNRLDQELKASAEVQQSTALLPLQYDSLVALVNLARRAPRDPLAMCISLFTHAAFSEVQFLNLLESKIETQINSITEGVSADELLGTLQYFFHILNRHAQQLNDSTRALSKLAERSNQALDGPRLDIPGPKSTTSPASGMGIRWQTPETETARNFGFNSSESAFTTKGLLEDYAQLHVRCMELSNMCTRGITLAMNKATIAESRKAIEQSERLKKLTLLATLFIPLTFSSSLLGMNIDLLGQNAVKFWWFFILCIPVTLCSYILFIWDYQAMQQYWARLRKRHRSTGRDLKAGGSEKDPSHIV</sequence>
<dbReference type="InterPro" id="IPR002523">
    <property type="entry name" value="MgTranspt_CorA/ZnTranspt_ZntB"/>
</dbReference>
<dbReference type="OrthoDB" id="3231000at2759"/>
<evidence type="ECO:0000256" key="3">
    <source>
        <dbReference type="ARBA" id="ARBA00022989"/>
    </source>
</evidence>
<dbReference type="Pfam" id="PF01544">
    <property type="entry name" value="CorA"/>
    <property type="match status" value="1"/>
</dbReference>
<keyword evidence="3 6" id="KW-1133">Transmembrane helix</keyword>
<dbReference type="SUPFAM" id="SSF144083">
    <property type="entry name" value="Magnesium transport protein CorA, transmembrane region"/>
    <property type="match status" value="1"/>
</dbReference>
<evidence type="ECO:0000256" key="5">
    <source>
        <dbReference type="SAM" id="MobiDB-lite"/>
    </source>
</evidence>
<evidence type="ECO:0000256" key="4">
    <source>
        <dbReference type="ARBA" id="ARBA00023136"/>
    </source>
</evidence>
<accession>A0A9W9GSV2</accession>
<evidence type="ECO:0000313" key="8">
    <source>
        <dbReference type="Proteomes" id="UP001149079"/>
    </source>
</evidence>
<name>A0A9W9GSV2_9EURO</name>
<organism evidence="7 8">
    <name type="scientific">Penicillium bovifimosum</name>
    <dbReference type="NCBI Taxonomy" id="126998"/>
    <lineage>
        <taxon>Eukaryota</taxon>
        <taxon>Fungi</taxon>
        <taxon>Dikarya</taxon>
        <taxon>Ascomycota</taxon>
        <taxon>Pezizomycotina</taxon>
        <taxon>Eurotiomycetes</taxon>
        <taxon>Eurotiomycetidae</taxon>
        <taxon>Eurotiales</taxon>
        <taxon>Aspergillaceae</taxon>
        <taxon>Penicillium</taxon>
    </lineage>
</organism>
<feature type="region of interest" description="Disordered" evidence="5">
    <location>
        <begin position="406"/>
        <end position="428"/>
    </location>
</feature>
<comment type="caution">
    <text evidence="7">The sequence shown here is derived from an EMBL/GenBank/DDBJ whole genome shotgun (WGS) entry which is preliminary data.</text>
</comment>
<reference evidence="7" key="1">
    <citation type="submission" date="2022-11" db="EMBL/GenBank/DDBJ databases">
        <authorList>
            <person name="Petersen C."/>
        </authorList>
    </citation>
    <scope>NUCLEOTIDE SEQUENCE</scope>
    <source>
        <strain evidence="7">IBT 22155</strain>
    </source>
</reference>
<dbReference type="EMBL" id="JAPQKL010000005">
    <property type="protein sequence ID" value="KAJ5129352.1"/>
    <property type="molecule type" value="Genomic_DNA"/>
</dbReference>
<feature type="transmembrane region" description="Helical" evidence="6">
    <location>
        <begin position="502"/>
        <end position="521"/>
    </location>
</feature>
<keyword evidence="8" id="KW-1185">Reference proteome</keyword>
<dbReference type="AlphaFoldDB" id="A0A9W9GSV2"/>
<comment type="subcellular location">
    <subcellularLocation>
        <location evidence="1">Membrane</location>
        <topology evidence="1">Multi-pass membrane protein</topology>
    </subcellularLocation>
</comment>